<accession>W1XAH2</accession>
<dbReference type="EMBL" id="AZMM01017653">
    <property type="protein sequence ID" value="ETJ25799.1"/>
    <property type="molecule type" value="Genomic_DNA"/>
</dbReference>
<comment type="caution">
    <text evidence="5">The sequence shown here is derived from an EMBL/GenBank/DDBJ whole genome shotgun (WGS) entry which is preliminary data.</text>
</comment>
<feature type="domain" description="Cobalamin adenosyltransferase-like" evidence="4">
    <location>
        <begin position="3"/>
        <end position="45"/>
    </location>
</feature>
<dbReference type="Gene3D" id="1.20.1200.10">
    <property type="entry name" value="Cobalamin adenosyltransferase-like"/>
    <property type="match status" value="1"/>
</dbReference>
<evidence type="ECO:0000256" key="2">
    <source>
        <dbReference type="ARBA" id="ARBA00022741"/>
    </source>
</evidence>
<feature type="non-terminal residue" evidence="5">
    <location>
        <position position="46"/>
    </location>
</feature>
<evidence type="ECO:0000256" key="1">
    <source>
        <dbReference type="ARBA" id="ARBA00022679"/>
    </source>
</evidence>
<evidence type="ECO:0000256" key="3">
    <source>
        <dbReference type="ARBA" id="ARBA00022840"/>
    </source>
</evidence>
<keyword evidence="2" id="KW-0547">Nucleotide-binding</keyword>
<keyword evidence="3" id="KW-0067">ATP-binding</keyword>
<reference evidence="5" key="1">
    <citation type="submission" date="2013-12" db="EMBL/GenBank/DDBJ databases">
        <title>A Varibaculum cambriense genome reconstructed from a premature infant gut community with otherwise low bacterial novelty that shifts toward anaerobic metabolism during the third week of life.</title>
        <authorList>
            <person name="Brown C.T."/>
            <person name="Sharon I."/>
            <person name="Thomas B.C."/>
            <person name="Castelle C.J."/>
            <person name="Morowitz M.J."/>
            <person name="Banfield J.F."/>
        </authorList>
    </citation>
    <scope>NUCLEOTIDE SEQUENCE</scope>
</reference>
<gene>
    <name evidence="5" type="ORF">Q604_UNBC17653G0001</name>
</gene>
<dbReference type="GO" id="GO:0008817">
    <property type="term" value="F:corrinoid adenosyltransferase activity"/>
    <property type="evidence" value="ECO:0007669"/>
    <property type="project" value="TreeGrafter"/>
</dbReference>
<evidence type="ECO:0000259" key="4">
    <source>
        <dbReference type="Pfam" id="PF01923"/>
    </source>
</evidence>
<dbReference type="AlphaFoldDB" id="W1XAH2"/>
<dbReference type="PANTHER" id="PTHR12213">
    <property type="entry name" value="CORRINOID ADENOSYLTRANSFERASE"/>
    <property type="match status" value="1"/>
</dbReference>
<evidence type="ECO:0000313" key="5">
    <source>
        <dbReference type="EMBL" id="ETJ25799.1"/>
    </source>
</evidence>
<sequence>MAIYTKTGDTGTTALFDGTRVPKNSLRVDTYGTFDELNAQVSVCEK</sequence>
<name>W1XAH2_9ZZZZ</name>
<dbReference type="PANTHER" id="PTHR12213:SF0">
    <property type="entry name" value="CORRINOID ADENOSYLTRANSFERASE MMAB"/>
    <property type="match status" value="1"/>
</dbReference>
<dbReference type="InterPro" id="IPR036451">
    <property type="entry name" value="CblAdoTrfase-like_sf"/>
</dbReference>
<organism evidence="5">
    <name type="scientific">human gut metagenome</name>
    <dbReference type="NCBI Taxonomy" id="408170"/>
    <lineage>
        <taxon>unclassified sequences</taxon>
        <taxon>metagenomes</taxon>
        <taxon>organismal metagenomes</taxon>
    </lineage>
</organism>
<dbReference type="Pfam" id="PF01923">
    <property type="entry name" value="Cob_adeno_trans"/>
    <property type="match status" value="1"/>
</dbReference>
<keyword evidence="1" id="KW-0808">Transferase</keyword>
<dbReference type="InterPro" id="IPR016030">
    <property type="entry name" value="CblAdoTrfase-like"/>
</dbReference>
<dbReference type="GO" id="GO:0005524">
    <property type="term" value="F:ATP binding"/>
    <property type="evidence" value="ECO:0007669"/>
    <property type="project" value="UniProtKB-KW"/>
</dbReference>
<dbReference type="SUPFAM" id="SSF89028">
    <property type="entry name" value="Cobalamin adenosyltransferase-like"/>
    <property type="match status" value="1"/>
</dbReference>
<protein>
    <recommendedName>
        <fullName evidence="4">Cobalamin adenosyltransferase-like domain-containing protein</fullName>
    </recommendedName>
</protein>
<proteinExistence type="predicted"/>
<dbReference type="InterPro" id="IPR029499">
    <property type="entry name" value="PduO-typ"/>
</dbReference>